<dbReference type="Gene3D" id="1.20.272.40">
    <property type="match status" value="1"/>
</dbReference>
<accession>A0ABQ8FKU5</accession>
<evidence type="ECO:0000313" key="16">
    <source>
        <dbReference type="Proteomes" id="UP001648503"/>
    </source>
</evidence>
<comment type="subcellular location">
    <subcellularLocation>
        <location evidence="3">Mitochondrion matrix</location>
    </subcellularLocation>
</comment>
<keyword evidence="10" id="KW-0496">Mitochondrion</keyword>
<gene>
    <name evidence="15" type="ORF">BASA50_002622</name>
</gene>
<feature type="compositionally biased region" description="Low complexity" evidence="12">
    <location>
        <begin position="74"/>
        <end position="91"/>
    </location>
</feature>
<evidence type="ECO:0000313" key="15">
    <source>
        <dbReference type="EMBL" id="KAH6600035.1"/>
    </source>
</evidence>
<keyword evidence="6" id="KW-0378">Hydrolase</keyword>
<protein>
    <recommendedName>
        <fullName evidence="4">RNA helicase</fullName>
        <ecNumber evidence="4">3.6.4.13</ecNumber>
    </recommendedName>
</protein>
<dbReference type="EMBL" id="JAFCIX010000051">
    <property type="protein sequence ID" value="KAH6600035.1"/>
    <property type="molecule type" value="Genomic_DNA"/>
</dbReference>
<dbReference type="PANTHER" id="PTHR12131">
    <property type="entry name" value="ATP-DEPENDENT RNA AND DNA HELICASE"/>
    <property type="match status" value="1"/>
</dbReference>
<dbReference type="InterPro" id="IPR041082">
    <property type="entry name" value="Suv3_C_1"/>
</dbReference>
<dbReference type="Pfam" id="PF22527">
    <property type="entry name" value="DEXQc_Suv3"/>
    <property type="match status" value="1"/>
</dbReference>
<dbReference type="SMART" id="SM00490">
    <property type="entry name" value="HELICc"/>
    <property type="match status" value="1"/>
</dbReference>
<evidence type="ECO:0000256" key="12">
    <source>
        <dbReference type="SAM" id="MobiDB-lite"/>
    </source>
</evidence>
<feature type="domain" description="Helicase C-terminal" evidence="14">
    <location>
        <begin position="371"/>
        <end position="529"/>
    </location>
</feature>
<proteinExistence type="predicted"/>
<dbReference type="EC" id="3.6.4.13" evidence="4"/>
<dbReference type="Pfam" id="PF18147">
    <property type="entry name" value="Suv3_C_1"/>
    <property type="match status" value="1"/>
</dbReference>
<evidence type="ECO:0000256" key="4">
    <source>
        <dbReference type="ARBA" id="ARBA00012552"/>
    </source>
</evidence>
<dbReference type="PANTHER" id="PTHR12131:SF1">
    <property type="entry name" value="ATP-DEPENDENT RNA HELICASE SUPV3L1, MITOCHONDRIAL-RELATED"/>
    <property type="match status" value="1"/>
</dbReference>
<dbReference type="SUPFAM" id="SSF52540">
    <property type="entry name" value="P-loop containing nucleoside triphosphate hydrolases"/>
    <property type="match status" value="1"/>
</dbReference>
<keyword evidence="9" id="KW-0809">Transit peptide</keyword>
<reference evidence="15 16" key="1">
    <citation type="submission" date="2021-02" db="EMBL/GenBank/DDBJ databases">
        <title>Variation within the Batrachochytrium salamandrivorans European outbreak.</title>
        <authorList>
            <person name="Kelly M."/>
            <person name="Pasmans F."/>
            <person name="Shea T.P."/>
            <person name="Munoz J.F."/>
            <person name="Carranza S."/>
            <person name="Cuomo C.A."/>
            <person name="Martel A."/>
        </authorList>
    </citation>
    <scope>NUCLEOTIDE SEQUENCE [LARGE SCALE GENOMIC DNA]</scope>
    <source>
        <strain evidence="15 16">AMFP18/2</strain>
    </source>
</reference>
<comment type="caution">
    <text evidence="15">The sequence shown here is derived from an EMBL/GenBank/DDBJ whole genome shotgun (WGS) entry which is preliminary data.</text>
</comment>
<evidence type="ECO:0000256" key="11">
    <source>
        <dbReference type="ARBA" id="ARBA00047984"/>
    </source>
</evidence>
<dbReference type="InterPro" id="IPR055206">
    <property type="entry name" value="DEXQc_SUV3"/>
</dbReference>
<keyword evidence="7" id="KW-0347">Helicase</keyword>
<dbReference type="PROSITE" id="PS51192">
    <property type="entry name" value="HELICASE_ATP_BIND_1"/>
    <property type="match status" value="1"/>
</dbReference>
<dbReference type="CDD" id="cd18805">
    <property type="entry name" value="SF2_C_suv3"/>
    <property type="match status" value="1"/>
</dbReference>
<comment type="catalytic activity">
    <reaction evidence="11">
        <text>ATP + H2O = ADP + phosphate + H(+)</text>
        <dbReference type="Rhea" id="RHEA:13065"/>
        <dbReference type="ChEBI" id="CHEBI:15377"/>
        <dbReference type="ChEBI" id="CHEBI:15378"/>
        <dbReference type="ChEBI" id="CHEBI:30616"/>
        <dbReference type="ChEBI" id="CHEBI:43474"/>
        <dbReference type="ChEBI" id="CHEBI:456216"/>
        <dbReference type="EC" id="3.6.4.13"/>
    </reaction>
</comment>
<evidence type="ECO:0000256" key="1">
    <source>
        <dbReference type="ARBA" id="ARBA00001936"/>
    </source>
</evidence>
<dbReference type="Gene3D" id="3.40.50.300">
    <property type="entry name" value="P-loop containing nucleotide triphosphate hydrolases"/>
    <property type="match status" value="2"/>
</dbReference>
<dbReference type="Pfam" id="PF12513">
    <property type="entry name" value="SUV3_C"/>
    <property type="match status" value="1"/>
</dbReference>
<dbReference type="InterPro" id="IPR027417">
    <property type="entry name" value="P-loop_NTPase"/>
</dbReference>
<evidence type="ECO:0000259" key="14">
    <source>
        <dbReference type="PROSITE" id="PS51194"/>
    </source>
</evidence>
<sequence length="782" mass="87947">MGVSAHLCQRVTAAGRIRTFTSLWYTRSFPSNQFRLKYGQPIQCPLGASTYTTDATPVSVHHIAVQTKEPTHISTLKSPSDSQDSSLSSPTVFTPHVKPIPKPVDLNKELAIYLKSFLRGELVRRKCVNLGISSNIVAKGVDQFRASLIKDDIKMLPYNDLLRKFAESTNIGGFLFPALYDYLQTHYPDDTTSLRELIESSDLRTPAEMFPLARAMKRKIIMHIGPTNSGKTYAALERYKEVESAIYCGPLRLLAQEVYQRMNASGIACNLLTGEERRESDGVDKWSCTVEMALTTKVFDVAVIDEIQLIGDEQRGWAWTQALLALQANEVHLCGEGTALDIVRKLCKTTGDTLEVKEYDRLTSLTVMNKSLKGKFDGIQPGDAVIAFSRKNVFNAKRFVELNTSYRAAVIYGGLPPESRSDQAKRFNDPDSDRQVLVASDAIGMGLNLNIRRIVFYTMHKFNGTKVIPLTVSQIKQIAGRAGRFGTQWENGLVTCLEDADMELLHASMKLTAPRIMSAGITPSVEQVEQFSSSLPNDTLVTLLDKFEDLARLDGNYFMCNLSSHRSIAQLIQQIPLSIRDRYHFVQSPCNADEPIMRAAMVKFARAHSMGVELSLSEVMPSNDNFKASYDSPTVALNALEVKHRTTILYLWLSQRFPTTFTEQDQAVAQKTLLEEQINTALHALRPVHFTPQAHRREMFEEERWADSKYRRKDGPRQSQMHARRTVQYAQTAEGSIGSRLGLDELSIPAGKKAPWRDQQMRKKAEVELMISQANEKYRGNR</sequence>
<dbReference type="Proteomes" id="UP001648503">
    <property type="component" value="Unassembled WGS sequence"/>
</dbReference>
<keyword evidence="5" id="KW-0547">Nucleotide-binding</keyword>
<evidence type="ECO:0000256" key="3">
    <source>
        <dbReference type="ARBA" id="ARBA00004305"/>
    </source>
</evidence>
<dbReference type="InterPro" id="IPR044774">
    <property type="entry name" value="Suv3_DEXQc"/>
</dbReference>
<evidence type="ECO:0000259" key="13">
    <source>
        <dbReference type="PROSITE" id="PS51192"/>
    </source>
</evidence>
<keyword evidence="8" id="KW-0067">ATP-binding</keyword>
<dbReference type="InterPro" id="IPR014001">
    <property type="entry name" value="Helicase_ATP-bd"/>
</dbReference>
<dbReference type="InterPro" id="IPR022192">
    <property type="entry name" value="SUV3_C"/>
</dbReference>
<evidence type="ECO:0000256" key="8">
    <source>
        <dbReference type="ARBA" id="ARBA00022840"/>
    </source>
</evidence>
<dbReference type="CDD" id="cd17913">
    <property type="entry name" value="DEXQc_Suv3"/>
    <property type="match status" value="1"/>
</dbReference>
<evidence type="ECO:0000256" key="6">
    <source>
        <dbReference type="ARBA" id="ARBA00022801"/>
    </source>
</evidence>
<evidence type="ECO:0000256" key="2">
    <source>
        <dbReference type="ARBA" id="ARBA00001946"/>
    </source>
</evidence>
<feature type="domain" description="Helicase ATP-binding" evidence="13">
    <location>
        <begin position="212"/>
        <end position="357"/>
    </location>
</feature>
<dbReference type="InterPro" id="IPR050699">
    <property type="entry name" value="RNA-DNA_Helicase"/>
</dbReference>
<evidence type="ECO:0000256" key="7">
    <source>
        <dbReference type="ARBA" id="ARBA00022806"/>
    </source>
</evidence>
<comment type="cofactor">
    <cofactor evidence="2">
        <name>Mg(2+)</name>
        <dbReference type="ChEBI" id="CHEBI:18420"/>
    </cofactor>
</comment>
<dbReference type="InterPro" id="IPR001650">
    <property type="entry name" value="Helicase_C-like"/>
</dbReference>
<name>A0ABQ8FKU5_9FUNG</name>
<dbReference type="PROSITE" id="PS51194">
    <property type="entry name" value="HELICASE_CTER"/>
    <property type="match status" value="1"/>
</dbReference>
<keyword evidence="16" id="KW-1185">Reference proteome</keyword>
<feature type="region of interest" description="Disordered" evidence="12">
    <location>
        <begin position="71"/>
        <end position="94"/>
    </location>
</feature>
<organism evidence="15 16">
    <name type="scientific">Batrachochytrium salamandrivorans</name>
    <dbReference type="NCBI Taxonomy" id="1357716"/>
    <lineage>
        <taxon>Eukaryota</taxon>
        <taxon>Fungi</taxon>
        <taxon>Fungi incertae sedis</taxon>
        <taxon>Chytridiomycota</taxon>
        <taxon>Chytridiomycota incertae sedis</taxon>
        <taxon>Chytridiomycetes</taxon>
        <taxon>Rhizophydiales</taxon>
        <taxon>Rhizophydiales incertae sedis</taxon>
        <taxon>Batrachochytrium</taxon>
    </lineage>
</organism>
<evidence type="ECO:0000256" key="5">
    <source>
        <dbReference type="ARBA" id="ARBA00022741"/>
    </source>
</evidence>
<dbReference type="Gene3D" id="1.20.58.1080">
    <property type="match status" value="1"/>
</dbReference>
<evidence type="ECO:0000256" key="9">
    <source>
        <dbReference type="ARBA" id="ARBA00022946"/>
    </source>
</evidence>
<dbReference type="Pfam" id="PF00271">
    <property type="entry name" value="Helicase_C"/>
    <property type="match status" value="1"/>
</dbReference>
<comment type="cofactor">
    <cofactor evidence="1">
        <name>Mn(2+)</name>
        <dbReference type="ChEBI" id="CHEBI:29035"/>
    </cofactor>
</comment>
<evidence type="ECO:0000256" key="10">
    <source>
        <dbReference type="ARBA" id="ARBA00023128"/>
    </source>
</evidence>